<evidence type="ECO:0000313" key="7">
    <source>
        <dbReference type="EMBL" id="AMP43314.1"/>
    </source>
</evidence>
<dbReference type="PANTHER" id="PTHR45987">
    <property type="entry name" value="39S RIBOSOMAL PROTEIN L12"/>
    <property type="match status" value="1"/>
</dbReference>
<keyword evidence="7" id="KW-0150">Chloroplast</keyword>
<dbReference type="Pfam" id="PF00542">
    <property type="entry name" value="Ribosomal_L12"/>
    <property type="match status" value="1"/>
</dbReference>
<dbReference type="HAMAP" id="MF_00368">
    <property type="entry name" value="Ribosomal_bL12"/>
    <property type="match status" value="1"/>
</dbReference>
<dbReference type="InterPro" id="IPR013823">
    <property type="entry name" value="Ribosomal_bL12_C"/>
</dbReference>
<feature type="domain" description="Large ribosomal subunit protein bL12 oligomerization" evidence="6">
    <location>
        <begin position="5"/>
        <end position="53"/>
    </location>
</feature>
<comment type="function">
    <text evidence="4">Forms part of the ribosomal stalk which helps the ribosome interact with GTP-bound translation factors. Is thus essential for accurate translation.</text>
</comment>
<dbReference type="Gene3D" id="3.30.1390.10">
    <property type="match status" value="1"/>
</dbReference>
<geneLocation type="chloroplast" evidence="7"/>
<dbReference type="NCBIfam" id="TIGR00855">
    <property type="entry name" value="L12"/>
    <property type="match status" value="1"/>
</dbReference>
<evidence type="ECO:0000256" key="1">
    <source>
        <dbReference type="ARBA" id="ARBA00007197"/>
    </source>
</evidence>
<comment type="subcellular location">
    <subcellularLocation>
        <location evidence="4">Plastid</location>
        <location evidence="4">Chloroplast</location>
    </subcellularLocation>
</comment>
<dbReference type="PANTHER" id="PTHR45987:SF4">
    <property type="entry name" value="LARGE RIBOSOMAL SUBUNIT PROTEIN BL12M"/>
    <property type="match status" value="1"/>
</dbReference>
<protein>
    <recommendedName>
        <fullName evidence="4">Large ribosomal subunit protein bL12c</fullName>
    </recommendedName>
</protein>
<dbReference type="GO" id="GO:0006412">
    <property type="term" value="P:translation"/>
    <property type="evidence" value="ECO:0007669"/>
    <property type="project" value="UniProtKB-UniRule"/>
</dbReference>
<dbReference type="GO" id="GO:0003735">
    <property type="term" value="F:structural constituent of ribosome"/>
    <property type="evidence" value="ECO:0007669"/>
    <property type="project" value="InterPro"/>
</dbReference>
<evidence type="ECO:0000256" key="4">
    <source>
        <dbReference type="HAMAP-Rule" id="MF_00368"/>
    </source>
</evidence>
<dbReference type="AlphaFoldDB" id="A0A142BY22"/>
<evidence type="ECO:0000259" key="6">
    <source>
        <dbReference type="Pfam" id="PF16320"/>
    </source>
</evidence>
<keyword evidence="3 4" id="KW-0687">Ribonucleoprotein</keyword>
<dbReference type="InterPro" id="IPR000206">
    <property type="entry name" value="Ribosomal_bL12"/>
</dbReference>
<dbReference type="InterPro" id="IPR014719">
    <property type="entry name" value="Ribosomal_bL12_C/ClpS-like"/>
</dbReference>
<comment type="similarity">
    <text evidence="1 4">Belongs to the bacterial ribosomal protein bL12 family.</text>
</comment>
<dbReference type="InterPro" id="IPR008932">
    <property type="entry name" value="Ribosomal_bL12_oligo"/>
</dbReference>
<comment type="subunit">
    <text evidence="4">Homodimer. Part of the ribosomal stalk of the 50S ribosomal subunit. Forms a multimeric L10(L12)X complex, where L10 forms an elongated spine to which 2 to 4 L12 dimers bind in a sequential fashion. Binds GTP-bound translation factors.</text>
</comment>
<organism evidence="7">
    <name type="scientific">Tetraselmis sp. CCMP 881</name>
    <dbReference type="NCBI Taxonomy" id="1812852"/>
    <lineage>
        <taxon>Eukaryota</taxon>
        <taxon>Viridiplantae</taxon>
        <taxon>Chlorophyta</taxon>
        <taxon>core chlorophytes</taxon>
        <taxon>Chlorodendrophyceae</taxon>
        <taxon>Chlorodendrales</taxon>
        <taxon>Chlorodendraceae</taxon>
        <taxon>Tetraselmis</taxon>
    </lineage>
</organism>
<dbReference type="Pfam" id="PF16320">
    <property type="entry name" value="Ribosomal_L12_N"/>
    <property type="match status" value="1"/>
</dbReference>
<accession>A0A142BY22</accession>
<evidence type="ECO:0000259" key="5">
    <source>
        <dbReference type="Pfam" id="PF00542"/>
    </source>
</evidence>
<dbReference type="InterPro" id="IPR036235">
    <property type="entry name" value="Ribosomal_bL12_oligo_N_sf"/>
</dbReference>
<proteinExistence type="inferred from homology"/>
<feature type="domain" description="Large ribosomal subunit protein bL12 C-terminal" evidence="5">
    <location>
        <begin position="66"/>
        <end position="132"/>
    </location>
</feature>
<dbReference type="GO" id="GO:0003729">
    <property type="term" value="F:mRNA binding"/>
    <property type="evidence" value="ECO:0007669"/>
    <property type="project" value="TreeGrafter"/>
</dbReference>
<reference evidence="7" key="1">
    <citation type="journal article" date="2016" name="PLoS ONE">
        <title>Distinctive Architecture of the Chloroplast Genome in the Chlorodendrophycean Green Algae Scherffelia dubia and Tetraselmis sp. CCMP 881.</title>
        <authorList>
            <person name="Turmel M."/>
            <person name="de Cambiaire J.C."/>
            <person name="Otis C."/>
            <person name="Lemieux C."/>
        </authorList>
    </citation>
    <scope>NUCLEOTIDE SEQUENCE</scope>
</reference>
<dbReference type="SUPFAM" id="SSF54736">
    <property type="entry name" value="ClpS-like"/>
    <property type="match status" value="1"/>
</dbReference>
<sequence>MSQNTTEIIEKLKSLTLLEAAELVSEIEETFGVDASAAVGAGVMMAAPGAAGAPGGEEATEEKSTFTVIIEEVPDDKRVAVLKVIRALTSLGLREAKELTTGLPKTLNDSASKEDAAEAKAKLEEVGAKVQIS</sequence>
<gene>
    <name evidence="4 7" type="primary">rpl12</name>
</gene>
<evidence type="ECO:0000256" key="2">
    <source>
        <dbReference type="ARBA" id="ARBA00022980"/>
    </source>
</evidence>
<keyword evidence="2 4" id="KW-0689">Ribosomal protein</keyword>
<evidence type="ECO:0000256" key="3">
    <source>
        <dbReference type="ARBA" id="ARBA00023274"/>
    </source>
</evidence>
<name>A0A142BY22_9CHLO</name>
<dbReference type="FunFam" id="3.30.1390.10:FF:000001">
    <property type="entry name" value="50S ribosomal protein L7/L12"/>
    <property type="match status" value="1"/>
</dbReference>
<dbReference type="GO" id="GO:0009507">
    <property type="term" value="C:chloroplast"/>
    <property type="evidence" value="ECO:0007669"/>
    <property type="project" value="UniProtKB-SubCell"/>
</dbReference>
<dbReference type="Gene3D" id="1.20.5.710">
    <property type="entry name" value="Single helix bin"/>
    <property type="match status" value="1"/>
</dbReference>
<dbReference type="SUPFAM" id="SSF48300">
    <property type="entry name" value="Ribosomal protein L7/12, oligomerisation (N-terminal) domain"/>
    <property type="match status" value="1"/>
</dbReference>
<dbReference type="EMBL" id="KU167097">
    <property type="protein sequence ID" value="AMP43314.1"/>
    <property type="molecule type" value="Genomic_DNA"/>
</dbReference>
<keyword evidence="7" id="KW-0934">Plastid</keyword>
<dbReference type="GO" id="GO:0022625">
    <property type="term" value="C:cytosolic large ribosomal subunit"/>
    <property type="evidence" value="ECO:0007669"/>
    <property type="project" value="TreeGrafter"/>
</dbReference>